<dbReference type="Pfam" id="PF11799">
    <property type="entry name" value="IMS_C"/>
    <property type="match status" value="1"/>
</dbReference>
<dbReference type="SUPFAM" id="SSF56672">
    <property type="entry name" value="DNA/RNA polymerases"/>
    <property type="match status" value="1"/>
</dbReference>
<comment type="caution">
    <text evidence="3">The sequence shown here is derived from an EMBL/GenBank/DDBJ whole genome shotgun (WGS) entry which is preliminary data.</text>
</comment>
<reference evidence="3 4" key="1">
    <citation type="submission" date="2020-08" db="EMBL/GenBank/DDBJ databases">
        <title>Genomic Encyclopedia of Type Strains, Phase IV (KMG-IV): sequencing the most valuable type-strain genomes for metagenomic binning, comparative biology and taxonomic classification.</title>
        <authorList>
            <person name="Goeker M."/>
        </authorList>
    </citation>
    <scope>NUCLEOTIDE SEQUENCE [LARGE SCALE GENOMIC DNA]</scope>
    <source>
        <strain evidence="3 4">DSM 103679</strain>
    </source>
</reference>
<dbReference type="Pfam" id="PF00817">
    <property type="entry name" value="IMS"/>
    <property type="match status" value="1"/>
</dbReference>
<comment type="similarity">
    <text evidence="1">Belongs to the DNA polymerase type-Y family.</text>
</comment>
<dbReference type="Gene3D" id="3.40.1170.60">
    <property type="match status" value="1"/>
</dbReference>
<dbReference type="InterPro" id="IPR050116">
    <property type="entry name" value="DNA_polymerase-Y"/>
</dbReference>
<keyword evidence="4" id="KW-1185">Reference proteome</keyword>
<dbReference type="InterPro" id="IPR001126">
    <property type="entry name" value="UmuC"/>
</dbReference>
<dbReference type="GO" id="GO:0005829">
    <property type="term" value="C:cytosol"/>
    <property type="evidence" value="ECO:0007669"/>
    <property type="project" value="TreeGrafter"/>
</dbReference>
<gene>
    <name evidence="3" type="ORF">HNP77_002341</name>
</gene>
<dbReference type="PANTHER" id="PTHR11076:SF35">
    <property type="entry name" value="DNA REPAIR PROTEIN HOMOLOG YOBH"/>
    <property type="match status" value="1"/>
</dbReference>
<accession>A0A840SKS0</accession>
<dbReference type="InterPro" id="IPR043502">
    <property type="entry name" value="DNA/RNA_pol_sf"/>
</dbReference>
<dbReference type="PROSITE" id="PS50173">
    <property type="entry name" value="UMUC"/>
    <property type="match status" value="1"/>
</dbReference>
<protein>
    <submittedName>
        <fullName evidence="3">DNA polymerase V</fullName>
    </submittedName>
</protein>
<dbReference type="InterPro" id="IPR043128">
    <property type="entry name" value="Rev_trsase/Diguanyl_cyclase"/>
</dbReference>
<dbReference type="RefSeq" id="WP_184653536.1">
    <property type="nucleotide sequence ID" value="NZ_JACHFR010000004.1"/>
</dbReference>
<dbReference type="Proteomes" id="UP000578697">
    <property type="component" value="Unassembled WGS sequence"/>
</dbReference>
<dbReference type="GO" id="GO:0006281">
    <property type="term" value="P:DNA repair"/>
    <property type="evidence" value="ECO:0007669"/>
    <property type="project" value="InterPro"/>
</dbReference>
<evidence type="ECO:0000313" key="4">
    <source>
        <dbReference type="Proteomes" id="UP000578697"/>
    </source>
</evidence>
<sequence>MERTYIAIDLKSFYASVECVERNLNPLTTNLVVADESRTEKTICLAVTPSLKAYGLSGRSRLFEVIQKSKEVEQRTGKKLEYIIAPPRMALYMEYSARIYSIYLNYFSHEDIHVYSIDEVFIDATGYLNLYKTDAKTLTKNIIQEILNKTGITATAGIAPNLFLCKIAMDIVAKHVEADENGVRIATLSVDEYRRTLWNHTPITDFWRIGNGIANRLLKIGIHTMGDIARRSLDAPQSLYKLFGIDAEILIDHAWGYEPCTIKHIKNYKRRYKSITSGQVLSCPYTWEKTRIVVKEMAEFLSQELVTKQLASATFTLIISYDRSSPLENYKGDFEIDRYGREVPKSDHGSIRLSAETSSMSKITDAVLTVFDRIIDKTLLAKRLNLTAEKVIPQKEEQADLFTTVHEQKKERSLQETMLKLQNKFGKNTILKGSDFEEGATTIERNRQIGGHKK</sequence>
<dbReference type="Gene3D" id="3.30.70.270">
    <property type="match status" value="1"/>
</dbReference>
<evidence type="ECO:0000259" key="2">
    <source>
        <dbReference type="PROSITE" id="PS50173"/>
    </source>
</evidence>
<dbReference type="InterPro" id="IPR017961">
    <property type="entry name" value="DNA_pol_Y-fam_little_finger"/>
</dbReference>
<dbReference type="AlphaFoldDB" id="A0A840SKS0"/>
<dbReference type="EMBL" id="JACHFR010000004">
    <property type="protein sequence ID" value="MBB5219952.1"/>
    <property type="molecule type" value="Genomic_DNA"/>
</dbReference>
<evidence type="ECO:0000313" key="3">
    <source>
        <dbReference type="EMBL" id="MBB5219952.1"/>
    </source>
</evidence>
<dbReference type="GO" id="GO:0003684">
    <property type="term" value="F:damaged DNA binding"/>
    <property type="evidence" value="ECO:0007669"/>
    <property type="project" value="InterPro"/>
</dbReference>
<dbReference type="GO" id="GO:0003887">
    <property type="term" value="F:DNA-directed DNA polymerase activity"/>
    <property type="evidence" value="ECO:0007669"/>
    <property type="project" value="TreeGrafter"/>
</dbReference>
<dbReference type="GO" id="GO:0009432">
    <property type="term" value="P:SOS response"/>
    <property type="evidence" value="ECO:0007669"/>
    <property type="project" value="TreeGrafter"/>
</dbReference>
<dbReference type="PANTHER" id="PTHR11076">
    <property type="entry name" value="DNA REPAIR POLYMERASE UMUC / TRANSFERASE FAMILY MEMBER"/>
    <property type="match status" value="1"/>
</dbReference>
<organism evidence="3 4">
    <name type="scientific">Treponema rectale</name>
    <dbReference type="NCBI Taxonomy" id="744512"/>
    <lineage>
        <taxon>Bacteria</taxon>
        <taxon>Pseudomonadati</taxon>
        <taxon>Spirochaetota</taxon>
        <taxon>Spirochaetia</taxon>
        <taxon>Spirochaetales</taxon>
        <taxon>Treponemataceae</taxon>
        <taxon>Treponema</taxon>
    </lineage>
</organism>
<feature type="domain" description="UmuC" evidence="2">
    <location>
        <begin position="5"/>
        <end position="210"/>
    </location>
</feature>
<proteinExistence type="inferred from homology"/>
<dbReference type="GO" id="GO:0042276">
    <property type="term" value="P:error-prone translesion synthesis"/>
    <property type="evidence" value="ECO:0007669"/>
    <property type="project" value="TreeGrafter"/>
</dbReference>
<name>A0A840SKS0_9SPIR</name>
<evidence type="ECO:0000256" key="1">
    <source>
        <dbReference type="ARBA" id="ARBA00010945"/>
    </source>
</evidence>
<dbReference type="Gene3D" id="1.10.150.20">
    <property type="entry name" value="5' to 3' exonuclease, C-terminal subdomain"/>
    <property type="match status" value="1"/>
</dbReference>